<feature type="region of interest" description="Disordered" evidence="8">
    <location>
        <begin position="1104"/>
        <end position="1173"/>
    </location>
</feature>
<dbReference type="PANTHER" id="PTHR45870:SF2">
    <property type="entry name" value="TUBULIN MONOGLYCYLASE TTLL3"/>
    <property type="match status" value="1"/>
</dbReference>
<dbReference type="GO" id="GO:0046872">
    <property type="term" value="F:metal ion binding"/>
    <property type="evidence" value="ECO:0007669"/>
    <property type="project" value="InterPro"/>
</dbReference>
<feature type="region of interest" description="Disordered" evidence="8">
    <location>
        <begin position="991"/>
        <end position="1016"/>
    </location>
</feature>
<keyword evidence="6" id="KW-0206">Cytoskeleton</keyword>
<dbReference type="GO" id="GO:0015630">
    <property type="term" value="C:microtubule cytoskeleton"/>
    <property type="evidence" value="ECO:0007669"/>
    <property type="project" value="TreeGrafter"/>
</dbReference>
<dbReference type="FunFam" id="3.30.470.20:FF:000032">
    <property type="entry name" value="tubulin monoglycylase TTLL3 isoform X2"/>
    <property type="match status" value="1"/>
</dbReference>
<evidence type="ECO:0000259" key="9">
    <source>
        <dbReference type="PROSITE" id="PS50975"/>
    </source>
</evidence>
<dbReference type="GO" id="GO:0005930">
    <property type="term" value="C:axoneme"/>
    <property type="evidence" value="ECO:0007669"/>
    <property type="project" value="TreeGrafter"/>
</dbReference>
<dbReference type="Proteomes" id="UP000075881">
    <property type="component" value="Unassembled WGS sequence"/>
</dbReference>
<dbReference type="GO" id="GO:0070736">
    <property type="term" value="F:protein-glycine ligase activity, initiating"/>
    <property type="evidence" value="ECO:0007669"/>
    <property type="project" value="TreeGrafter"/>
</dbReference>
<feature type="compositionally biased region" description="Basic and acidic residues" evidence="8">
    <location>
        <begin position="70"/>
        <end position="85"/>
    </location>
</feature>
<keyword evidence="4 7" id="KW-0547">Nucleotide-binding</keyword>
<dbReference type="InterPro" id="IPR004344">
    <property type="entry name" value="TTL/TTLL_fam"/>
</dbReference>
<name>A0A182JSX6_9DIPT</name>
<evidence type="ECO:0000256" key="2">
    <source>
        <dbReference type="ARBA" id="ARBA00022490"/>
    </source>
</evidence>
<sequence length="1801" mass="204640">MSMEDELNSCSSSDSGSSSEGRISCSTSNSSDTGRNSISSSSGESTPATSTNSDSDKSSDTSSSSLFSSETDKDNESDTERKDSQSRSGHKNGTTAKDEMGSSRGTTTIDTDKDNAATGGSGGSRPTTSTATIGKVIEGNLGPLTATVKFINPYKNNWINADRLNELRKKVQDATKHHRVFLLRGSFHTVRRALVERGWVEKLDGFRVKAQASTSSSGFILEDLVSQLPERKPGESRKNHIAKCERSIMSRFLEHTPIDFLWTARREKADWLDLTKNSALIINRFAKAPFTTKEGLCSALHDFHWFYEEGMSETYFPRCYNVWNPEELNEFVDNFRLTASMGLLKWLIERHATEEGLGAIIADDGNVPSTCITFALTRCKEYLDYCLHNDIDIEEDAKVWDHDWDVFLTHHYLLTHEDNRIQLLREERETDAMDTYLAEAKSVLEQIKSHWPQYALDGYLNIWIVKPGNKCRGRGIHLMNNIKQIIAMVNPPIVSKTRYVIQKYIERPLIIHNTKFDIRQWFMITSVQPLNIWFYKESYLRFSSQQYNLMNYHESVHLTNHAIQKKYHNAVRDERLPHENMWDCHTFQAYLRQIDKYEMWSERIYPGMQKAIIGSLLACQDSMDRRPNTFELYGADFMITEDFYPWLIEINSSPDLAPSTSVTARLCPQCVEDTIRVVIDRRTDSNALTGSFELIYKQVIPKTPAYMGLNLQLRGHRITPKSSIKKDRMRILPLKPVQNVLQVSRLATSAAAASVVKQSASPVIMDLIECMQFRDGKPDDDMPRPHGRGPCGVTSATLYKRSNFSHKNQNLRYDFEKKKSYIISKTGELFRRSGTGGSSKYLTEGDTYIDSVEAWERATTSFFQHNFSNTLSSLTVSNGSSNGRERTGSELLDEGQSRPVPGMASGSATANPSGGATKCTIKITDCDECSSNSDSEKRTASVENLSTANDIASHTTTSGFPATIRYSSRHNGGRTTTSNNFYTLGFSLRTRPPKSVGSRPGNKLHHAQSAEDLPASLAGERLPTSPLHHRTNTAGIVESSAGYTNLYEMHLKLKLVTSDVWDSDPGVDLADITLELGEIDYGKQLDQQFEQAPAQLTRRFLKGLPAVEPPPNARQQQQHHHHQLPAPTGDDRPLSPLSRPFPNPKASQHVHTFPRMTPRLHAPDDDEDSNRTPKHKFFRNYSFDFLKQKQLKAKIASAVEKKHIFSIVGHYPALRKALKTRHWLEKQTFRSALLRELSHHALLQKSSNGNEYEEALVSKYLKPYLPYFIWQHRNMRDCKQDRFYAPYRSRIHYERPYDFAVKENLIRLINASHWHQEEGFAELDYPRTYLLDTEDIITKFQEDYQLTIVSSFLYHMSKQLEYTFDDDGTLPTDVLTTAMKYLRYYLGCAQHEDIDHEDFCEPLLTPENRHEMEQLLAGEAQFGSIPGYEVLSLVAQVKKLVHEAAKVFPDMKIDGIRNMWILKPGNRCRGLGIMIFNDDRKLLEHVDSNPDVKYVAQKYIERPLLIHCTKFDIRQYFLITYTNNMLKVWMYRNCYLRFSSRQFNLDDFSESIHLTNYSIQKNYAKEVREGADALPASNMWSLKRFQEHLQSLDKGFYWERKIYPDMKKNILAIVCASLDGMKMERNMFELYGADFMVTENFRTMLIEINTSPDLSSSTDVTSVICPAVLEDLVKVVIDNTKDKRAGTGQFELIHSLEIPRVAPYGYGLTVDGRSMQSKHRSKSPLSPINTPAGPSTPKRNTMVGTVERTVAAATTTVSTGTIAGSTKHSRYTAASSSESSSRGSKTSLTSVILDRSRTMLK</sequence>
<evidence type="ECO:0000313" key="11">
    <source>
        <dbReference type="Proteomes" id="UP000075881"/>
    </source>
</evidence>
<dbReference type="GO" id="GO:0005524">
    <property type="term" value="F:ATP binding"/>
    <property type="evidence" value="ECO:0007669"/>
    <property type="project" value="UniProtKB-UniRule"/>
</dbReference>
<feature type="compositionally biased region" description="Low complexity" evidence="8">
    <location>
        <begin position="9"/>
        <end position="53"/>
    </location>
</feature>
<feature type="compositionally biased region" description="Low complexity" evidence="8">
    <location>
        <begin position="1765"/>
        <end position="1790"/>
    </location>
</feature>
<organism evidence="10 11">
    <name type="scientific">Anopheles christyi</name>
    <dbReference type="NCBI Taxonomy" id="43041"/>
    <lineage>
        <taxon>Eukaryota</taxon>
        <taxon>Metazoa</taxon>
        <taxon>Ecdysozoa</taxon>
        <taxon>Arthropoda</taxon>
        <taxon>Hexapoda</taxon>
        <taxon>Insecta</taxon>
        <taxon>Pterygota</taxon>
        <taxon>Neoptera</taxon>
        <taxon>Endopterygota</taxon>
        <taxon>Diptera</taxon>
        <taxon>Nematocera</taxon>
        <taxon>Culicoidea</taxon>
        <taxon>Culicidae</taxon>
        <taxon>Anophelinae</taxon>
        <taxon>Anopheles</taxon>
    </lineage>
</organism>
<evidence type="ECO:0000256" key="8">
    <source>
        <dbReference type="SAM" id="MobiDB-lite"/>
    </source>
</evidence>
<reference evidence="11" key="1">
    <citation type="submission" date="2013-03" db="EMBL/GenBank/DDBJ databases">
        <title>The Genome Sequence of Anopheles christyi ACHKN1017.</title>
        <authorList>
            <consortium name="The Broad Institute Genomics Platform"/>
            <person name="Neafsey D.E."/>
            <person name="Besansky N."/>
            <person name="Walker B."/>
            <person name="Young S.K."/>
            <person name="Zeng Q."/>
            <person name="Gargeya S."/>
            <person name="Fitzgerald M."/>
            <person name="Haas B."/>
            <person name="Abouelleil A."/>
            <person name="Allen A.W."/>
            <person name="Alvarado L."/>
            <person name="Arachchi H.M."/>
            <person name="Berlin A.M."/>
            <person name="Chapman S.B."/>
            <person name="Gainer-Dewar J."/>
            <person name="Goldberg J."/>
            <person name="Griggs A."/>
            <person name="Gujja S."/>
            <person name="Hansen M."/>
            <person name="Howarth C."/>
            <person name="Imamovic A."/>
            <person name="Ireland A."/>
            <person name="Larimer J."/>
            <person name="McCowan C."/>
            <person name="Murphy C."/>
            <person name="Pearson M."/>
            <person name="Poon T.W."/>
            <person name="Priest M."/>
            <person name="Roberts A."/>
            <person name="Saif S."/>
            <person name="Shea T."/>
            <person name="Sisk P."/>
            <person name="Sykes S."/>
            <person name="Wortman J."/>
            <person name="Nusbaum C."/>
            <person name="Birren B."/>
        </authorList>
    </citation>
    <scope>NUCLEOTIDE SEQUENCE [LARGE SCALE GENOMIC DNA]</scope>
    <source>
        <strain evidence="11">ACHKN1017</strain>
    </source>
</reference>
<dbReference type="VEuPathDB" id="VectorBase:ACHR001608"/>
<feature type="domain" description="ATP-grasp" evidence="9">
    <location>
        <begin position="1633"/>
        <end position="1677"/>
    </location>
</feature>
<feature type="compositionally biased region" description="Low complexity" evidence="8">
    <location>
        <begin position="60"/>
        <end position="69"/>
    </location>
</feature>
<dbReference type="STRING" id="43041.A0A182JSX6"/>
<keyword evidence="5 7" id="KW-0067">ATP-binding</keyword>
<feature type="region of interest" description="Disordered" evidence="8">
    <location>
        <begin position="874"/>
        <end position="959"/>
    </location>
</feature>
<feature type="region of interest" description="Disordered" evidence="8">
    <location>
        <begin position="1"/>
        <end position="131"/>
    </location>
</feature>
<protein>
    <recommendedName>
        <fullName evidence="9">ATP-grasp domain-containing protein</fullName>
    </recommendedName>
</protein>
<evidence type="ECO:0000256" key="5">
    <source>
        <dbReference type="ARBA" id="ARBA00022840"/>
    </source>
</evidence>
<dbReference type="GO" id="GO:0060271">
    <property type="term" value="P:cilium assembly"/>
    <property type="evidence" value="ECO:0007669"/>
    <property type="project" value="TreeGrafter"/>
</dbReference>
<dbReference type="Gene3D" id="3.30.470.20">
    <property type="entry name" value="ATP-grasp fold, B domain"/>
    <property type="match status" value="2"/>
</dbReference>
<accession>A0A182JSX6</accession>
<keyword evidence="3" id="KW-0436">Ligase</keyword>
<dbReference type="InterPro" id="IPR011761">
    <property type="entry name" value="ATP-grasp"/>
</dbReference>
<feature type="region of interest" description="Disordered" evidence="8">
    <location>
        <begin position="1765"/>
        <end position="1801"/>
    </location>
</feature>
<dbReference type="PROSITE" id="PS50975">
    <property type="entry name" value="ATP_GRASP"/>
    <property type="match status" value="1"/>
</dbReference>
<dbReference type="InterPro" id="IPR051437">
    <property type="entry name" value="TTLL_monoglycylase"/>
</dbReference>
<dbReference type="Pfam" id="PF03133">
    <property type="entry name" value="TTL"/>
    <property type="match status" value="2"/>
</dbReference>
<dbReference type="GO" id="GO:0003341">
    <property type="term" value="P:cilium movement"/>
    <property type="evidence" value="ECO:0007669"/>
    <property type="project" value="TreeGrafter"/>
</dbReference>
<keyword evidence="11" id="KW-1185">Reference proteome</keyword>
<evidence type="ECO:0000313" key="10">
    <source>
        <dbReference type="EnsemblMetazoa" id="ACHR001608-PA"/>
    </source>
</evidence>
<comment type="subcellular location">
    <subcellularLocation>
        <location evidence="1">Cytoplasm</location>
        <location evidence="1">Cytoskeleton</location>
    </subcellularLocation>
</comment>
<proteinExistence type="predicted"/>
<dbReference type="PROSITE" id="PS51221">
    <property type="entry name" value="TTL"/>
    <property type="match status" value="2"/>
</dbReference>
<evidence type="ECO:0000256" key="6">
    <source>
        <dbReference type="ARBA" id="ARBA00023212"/>
    </source>
</evidence>
<evidence type="ECO:0000256" key="1">
    <source>
        <dbReference type="ARBA" id="ARBA00004245"/>
    </source>
</evidence>
<feature type="region of interest" description="Disordered" evidence="8">
    <location>
        <begin position="1712"/>
        <end position="1742"/>
    </location>
</feature>
<dbReference type="PANTHER" id="PTHR45870">
    <property type="entry name" value="TUBULIN MONOGLYCYLASE TTLL3"/>
    <property type="match status" value="1"/>
</dbReference>
<evidence type="ECO:0000256" key="3">
    <source>
        <dbReference type="ARBA" id="ARBA00022598"/>
    </source>
</evidence>
<dbReference type="EnsemblMetazoa" id="ACHR001608-RA">
    <property type="protein sequence ID" value="ACHR001608-PA"/>
    <property type="gene ID" value="ACHR001608"/>
</dbReference>
<feature type="compositionally biased region" description="Polar residues" evidence="8">
    <location>
        <begin position="941"/>
        <end position="959"/>
    </location>
</feature>
<feature type="compositionally biased region" description="Polar residues" evidence="8">
    <location>
        <begin position="1723"/>
        <end position="1739"/>
    </location>
</feature>
<keyword evidence="2" id="KW-0963">Cytoplasm</keyword>
<dbReference type="SUPFAM" id="SSF56059">
    <property type="entry name" value="Glutathione synthetase ATP-binding domain-like"/>
    <property type="match status" value="2"/>
</dbReference>
<evidence type="ECO:0000256" key="7">
    <source>
        <dbReference type="PROSITE-ProRule" id="PRU00409"/>
    </source>
</evidence>
<reference evidence="10" key="2">
    <citation type="submission" date="2020-05" db="UniProtKB">
        <authorList>
            <consortium name="EnsemblMetazoa"/>
        </authorList>
    </citation>
    <scope>IDENTIFICATION</scope>
    <source>
        <strain evidence="10">ACHKN1017</strain>
    </source>
</reference>
<evidence type="ECO:0000256" key="4">
    <source>
        <dbReference type="ARBA" id="ARBA00022741"/>
    </source>
</evidence>